<feature type="transmembrane region" description="Helical" evidence="8">
    <location>
        <begin position="100"/>
        <end position="121"/>
    </location>
</feature>
<dbReference type="GO" id="GO:0016020">
    <property type="term" value="C:membrane"/>
    <property type="evidence" value="ECO:0007669"/>
    <property type="project" value="UniProtKB-SubCell"/>
</dbReference>
<feature type="transmembrane region" description="Helical" evidence="8">
    <location>
        <begin position="248"/>
        <end position="270"/>
    </location>
</feature>
<evidence type="ECO:0000256" key="1">
    <source>
        <dbReference type="ARBA" id="ARBA00004141"/>
    </source>
</evidence>
<dbReference type="Pfam" id="PF00083">
    <property type="entry name" value="Sugar_tr"/>
    <property type="match status" value="2"/>
</dbReference>
<feature type="transmembrane region" description="Helical" evidence="8">
    <location>
        <begin position="493"/>
        <end position="510"/>
    </location>
</feature>
<dbReference type="EMBL" id="VUNS01000007">
    <property type="protein sequence ID" value="MST97149.1"/>
    <property type="molecule type" value="Genomic_DNA"/>
</dbReference>
<evidence type="ECO:0000256" key="7">
    <source>
        <dbReference type="RuleBase" id="RU003346"/>
    </source>
</evidence>
<dbReference type="InterPro" id="IPR003663">
    <property type="entry name" value="Sugar/inositol_transpt"/>
</dbReference>
<name>A0A844G448_9BACT</name>
<feature type="transmembrane region" description="Helical" evidence="8">
    <location>
        <begin position="311"/>
        <end position="334"/>
    </location>
</feature>
<dbReference type="PANTHER" id="PTHR48020">
    <property type="entry name" value="PROTON MYO-INOSITOL COTRANSPORTER"/>
    <property type="match status" value="1"/>
</dbReference>
<keyword evidence="5 8" id="KW-1133">Transmembrane helix</keyword>
<dbReference type="InterPro" id="IPR050814">
    <property type="entry name" value="Myo-inositol_Transporter"/>
</dbReference>
<evidence type="ECO:0000256" key="2">
    <source>
        <dbReference type="ARBA" id="ARBA00010992"/>
    </source>
</evidence>
<dbReference type="AlphaFoldDB" id="A0A844G448"/>
<dbReference type="PROSITE" id="PS00217">
    <property type="entry name" value="SUGAR_TRANSPORT_2"/>
    <property type="match status" value="1"/>
</dbReference>
<protein>
    <submittedName>
        <fullName evidence="10">Sugar porter family MFS transporter</fullName>
    </submittedName>
</protein>
<feature type="transmembrane region" description="Helical" evidence="8">
    <location>
        <begin position="44"/>
        <end position="63"/>
    </location>
</feature>
<keyword evidence="4 8" id="KW-0812">Transmembrane</keyword>
<dbReference type="PROSITE" id="PS00216">
    <property type="entry name" value="SUGAR_TRANSPORT_1"/>
    <property type="match status" value="1"/>
</dbReference>
<accession>A0A844G448</accession>
<dbReference type="NCBIfam" id="TIGR00879">
    <property type="entry name" value="SP"/>
    <property type="match status" value="1"/>
</dbReference>
<evidence type="ECO:0000256" key="8">
    <source>
        <dbReference type="SAM" id="Phobius"/>
    </source>
</evidence>
<feature type="domain" description="Major facilitator superfamily (MFS) profile" evidence="9">
    <location>
        <begin position="9"/>
        <end position="518"/>
    </location>
</feature>
<feature type="transmembrane region" description="Helical" evidence="8">
    <location>
        <begin position="282"/>
        <end position="304"/>
    </location>
</feature>
<dbReference type="Gene3D" id="1.20.1250.20">
    <property type="entry name" value="MFS general substrate transporter like domains"/>
    <property type="match status" value="2"/>
</dbReference>
<feature type="transmembrane region" description="Helical" evidence="8">
    <location>
        <begin position="75"/>
        <end position="94"/>
    </location>
</feature>
<keyword evidence="11" id="KW-1185">Reference proteome</keyword>
<evidence type="ECO:0000256" key="5">
    <source>
        <dbReference type="ARBA" id="ARBA00022989"/>
    </source>
</evidence>
<dbReference type="RefSeq" id="WP_154417970.1">
    <property type="nucleotide sequence ID" value="NZ_VUNS01000007.1"/>
</dbReference>
<feature type="transmembrane region" description="Helical" evidence="8">
    <location>
        <begin position="464"/>
        <end position="487"/>
    </location>
</feature>
<dbReference type="InterPro" id="IPR005828">
    <property type="entry name" value="MFS_sugar_transport-like"/>
</dbReference>
<evidence type="ECO:0000256" key="6">
    <source>
        <dbReference type="ARBA" id="ARBA00023136"/>
    </source>
</evidence>
<keyword evidence="3 7" id="KW-0813">Transport</keyword>
<feature type="transmembrane region" description="Helical" evidence="8">
    <location>
        <begin position="167"/>
        <end position="186"/>
    </location>
</feature>
<dbReference type="InterPro" id="IPR036259">
    <property type="entry name" value="MFS_trans_sf"/>
</dbReference>
<comment type="similarity">
    <text evidence="2 7">Belongs to the major facilitator superfamily. Sugar transporter (TC 2.A.1.1) family.</text>
</comment>
<dbReference type="InterPro" id="IPR005829">
    <property type="entry name" value="Sugar_transporter_CS"/>
</dbReference>
<proteinExistence type="inferred from homology"/>
<gene>
    <name evidence="10" type="ORF">FYJ85_08845</name>
</gene>
<dbReference type="PROSITE" id="PS50850">
    <property type="entry name" value="MFS"/>
    <property type="match status" value="1"/>
</dbReference>
<dbReference type="InterPro" id="IPR020846">
    <property type="entry name" value="MFS_dom"/>
</dbReference>
<dbReference type="SUPFAM" id="SSF103473">
    <property type="entry name" value="MFS general substrate transporter"/>
    <property type="match status" value="1"/>
</dbReference>
<dbReference type="PRINTS" id="PR00171">
    <property type="entry name" value="SUGRTRNSPORT"/>
</dbReference>
<keyword evidence="6 8" id="KW-0472">Membrane</keyword>
<organism evidence="10 11">
    <name type="scientific">Victivallis lenta</name>
    <dbReference type="NCBI Taxonomy" id="2606640"/>
    <lineage>
        <taxon>Bacteria</taxon>
        <taxon>Pseudomonadati</taxon>
        <taxon>Lentisphaerota</taxon>
        <taxon>Lentisphaeria</taxon>
        <taxon>Victivallales</taxon>
        <taxon>Victivallaceae</taxon>
        <taxon>Victivallis</taxon>
    </lineage>
</organism>
<reference evidence="10 11" key="1">
    <citation type="submission" date="2019-08" db="EMBL/GenBank/DDBJ databases">
        <title>In-depth cultivation of the pig gut microbiome towards novel bacterial diversity and tailored functional studies.</title>
        <authorList>
            <person name="Wylensek D."/>
            <person name="Hitch T.C.A."/>
            <person name="Clavel T."/>
        </authorList>
    </citation>
    <scope>NUCLEOTIDE SEQUENCE [LARGE SCALE GENOMIC DNA]</scope>
    <source>
        <strain evidence="10 11">BBE-744-WT-12</strain>
    </source>
</reference>
<dbReference type="PANTHER" id="PTHR48020:SF12">
    <property type="entry name" value="PROTON MYO-INOSITOL COTRANSPORTER"/>
    <property type="match status" value="1"/>
</dbReference>
<dbReference type="Proteomes" id="UP000435649">
    <property type="component" value="Unassembled WGS sequence"/>
</dbReference>
<feature type="transmembrane region" description="Helical" evidence="8">
    <location>
        <begin position="427"/>
        <end position="452"/>
    </location>
</feature>
<evidence type="ECO:0000313" key="10">
    <source>
        <dbReference type="EMBL" id="MST97149.1"/>
    </source>
</evidence>
<evidence type="ECO:0000256" key="3">
    <source>
        <dbReference type="ARBA" id="ARBA00022448"/>
    </source>
</evidence>
<evidence type="ECO:0000313" key="11">
    <source>
        <dbReference type="Proteomes" id="UP000435649"/>
    </source>
</evidence>
<evidence type="ECO:0000256" key="4">
    <source>
        <dbReference type="ARBA" id="ARBA00022692"/>
    </source>
</evidence>
<sequence length="535" mass="57891">MTKGRLLLWSITSALAGFLFGFDTVVISGAEKEIQDLWALSGTMHGWALSSALWGTVLGACFGGIPTKRWGRRKILIFNGILYVVSAIGSGLAWDVGSFIVARFIGGVGIGISTIAAPLFIAEISPAKDRGKLGGLFQFNIVFGILVAYLSNYIIGNLCDIGVGWRWMLGVEAVPAVIYTLMCFSLPESPRWLIVDANRPEEGVEVFRKINPGMSEAEIAELAGSVEATRVPAGKHSKFWTMRMRKPIFFAFLIAFFNQVSGINVILYFAPRLLGLAGMNNALAASISLGVTNLIFTFVGLWLIDRLGRRTLLYIGSAGYILSLGVCAIAFFSFSEFKVVSASIDTITGAEQAMRIERGEGYFSAADKQRAAADYAAARKALADAAASERYKGAKILLPEQLPPAEVKAAAELSKIEASKLLGASSYIVLVCMIVFIAAHAVGSGTIIWVFISEIFPNDQRAAGQALGSFTHWIFAALLTLVFPIAIKAFDAGYMFAFFCAMMILQLIWAKTMMPETKGLSLEQIEKRLDPVSEA</sequence>
<feature type="transmembrane region" description="Helical" evidence="8">
    <location>
        <begin position="133"/>
        <end position="155"/>
    </location>
</feature>
<evidence type="ECO:0000259" key="9">
    <source>
        <dbReference type="PROSITE" id="PS50850"/>
    </source>
</evidence>
<comment type="caution">
    <text evidence="10">The sequence shown here is derived from an EMBL/GenBank/DDBJ whole genome shotgun (WGS) entry which is preliminary data.</text>
</comment>
<dbReference type="GO" id="GO:0022857">
    <property type="term" value="F:transmembrane transporter activity"/>
    <property type="evidence" value="ECO:0007669"/>
    <property type="project" value="InterPro"/>
</dbReference>
<comment type="subcellular location">
    <subcellularLocation>
        <location evidence="1">Membrane</location>
        <topology evidence="1">Multi-pass membrane protein</topology>
    </subcellularLocation>
</comment>